<dbReference type="PROSITE" id="PS51257">
    <property type="entry name" value="PROKAR_LIPOPROTEIN"/>
    <property type="match status" value="1"/>
</dbReference>
<evidence type="ECO:0000313" key="1">
    <source>
        <dbReference type="EMBL" id="ABV36718.1"/>
    </source>
</evidence>
<name>A8FV45_SHESH</name>
<keyword evidence="2" id="KW-1185">Reference proteome</keyword>
<protein>
    <recommendedName>
        <fullName evidence="3">Lipoprotein</fullName>
    </recommendedName>
</protein>
<dbReference type="RefSeq" id="WP_012142453.1">
    <property type="nucleotide sequence ID" value="NC_009831.1"/>
</dbReference>
<dbReference type="EMBL" id="CP000821">
    <property type="protein sequence ID" value="ABV36718.1"/>
    <property type="molecule type" value="Genomic_DNA"/>
</dbReference>
<dbReference type="KEGG" id="sse:Ssed_2109"/>
<sequence length="214" mass="24163">MREYCFGIILLAGFLVGCNSSNDNVDGTHPNELPHEYFFYDTELVGEYVIQDGFIGTLDIQIRDVNNLIATLEMVCDNTIDCSGVKQFKYSGTYSTFVFDLKPEIGNDYTIDSIRDNFQKLDLKLRLIEKEKPEFTISFDTSIDVIDTMLMGGQLTLDKVQDGKLHGSVTGLINEFTQFNMSQQCQEAPTADCYTYHNAAVNYKVAFAFTLPND</sequence>
<evidence type="ECO:0008006" key="3">
    <source>
        <dbReference type="Google" id="ProtNLM"/>
    </source>
</evidence>
<proteinExistence type="predicted"/>
<evidence type="ECO:0000313" key="2">
    <source>
        <dbReference type="Proteomes" id="UP000002015"/>
    </source>
</evidence>
<reference evidence="1 2" key="1">
    <citation type="submission" date="2007-08" db="EMBL/GenBank/DDBJ databases">
        <title>Complete sequence of Shewanella sediminis HAW-EB3.</title>
        <authorList>
            <consortium name="US DOE Joint Genome Institute"/>
            <person name="Copeland A."/>
            <person name="Lucas S."/>
            <person name="Lapidus A."/>
            <person name="Barry K."/>
            <person name="Glavina del Rio T."/>
            <person name="Dalin E."/>
            <person name="Tice H."/>
            <person name="Pitluck S."/>
            <person name="Chertkov O."/>
            <person name="Brettin T."/>
            <person name="Bruce D."/>
            <person name="Detter J.C."/>
            <person name="Han C."/>
            <person name="Schmutz J."/>
            <person name="Larimer F."/>
            <person name="Land M."/>
            <person name="Hauser L."/>
            <person name="Kyrpides N."/>
            <person name="Kim E."/>
            <person name="Zhao J.-S."/>
            <person name="Richardson P."/>
        </authorList>
    </citation>
    <scope>NUCLEOTIDE SEQUENCE [LARGE SCALE GENOMIC DNA]</scope>
    <source>
        <strain evidence="1 2">HAW-EB3</strain>
    </source>
</reference>
<dbReference type="Proteomes" id="UP000002015">
    <property type="component" value="Chromosome"/>
</dbReference>
<dbReference type="AlphaFoldDB" id="A8FV45"/>
<dbReference type="HOGENOM" id="CLU_1288156_0_0_6"/>
<gene>
    <name evidence="1" type="ordered locus">Ssed_2109</name>
</gene>
<organism evidence="1 2">
    <name type="scientific">Shewanella sediminis (strain HAW-EB3)</name>
    <dbReference type="NCBI Taxonomy" id="425104"/>
    <lineage>
        <taxon>Bacteria</taxon>
        <taxon>Pseudomonadati</taxon>
        <taxon>Pseudomonadota</taxon>
        <taxon>Gammaproteobacteria</taxon>
        <taxon>Alteromonadales</taxon>
        <taxon>Shewanellaceae</taxon>
        <taxon>Shewanella</taxon>
    </lineage>
</organism>
<accession>A8FV45</accession>